<dbReference type="OrthoDB" id="428577at2759"/>
<dbReference type="InterPro" id="IPR022210">
    <property type="entry name" value="TF_GCR1-like"/>
</dbReference>
<dbReference type="Pfam" id="PF12550">
    <property type="entry name" value="GCR1_C"/>
    <property type="match status" value="1"/>
</dbReference>
<protein>
    <recommendedName>
        <fullName evidence="2">Transcription activator GCR1-like domain-containing protein</fullName>
    </recommendedName>
</protein>
<dbReference type="EMBL" id="HE580274">
    <property type="protein sequence ID" value="CCD26442.1"/>
    <property type="molecule type" value="Genomic_DNA"/>
</dbReference>
<gene>
    <name evidence="3" type="primary">NDAI0H02680</name>
    <name evidence="3" type="ordered locus">NDAI_0H02680</name>
</gene>
<feature type="domain" description="Transcription activator GCR1-like" evidence="2">
    <location>
        <begin position="315"/>
        <end position="401"/>
    </location>
</feature>
<proteinExistence type="predicted"/>
<feature type="compositionally biased region" description="Acidic residues" evidence="1">
    <location>
        <begin position="16"/>
        <end position="26"/>
    </location>
</feature>
<evidence type="ECO:0000256" key="1">
    <source>
        <dbReference type="SAM" id="MobiDB-lite"/>
    </source>
</evidence>
<feature type="region of interest" description="Disordered" evidence="1">
    <location>
        <begin position="271"/>
        <end position="303"/>
    </location>
</feature>
<feature type="region of interest" description="Disordered" evidence="1">
    <location>
        <begin position="1"/>
        <end position="100"/>
    </location>
</feature>
<accession>G0WF81</accession>
<dbReference type="RefSeq" id="XP_003671685.1">
    <property type="nucleotide sequence ID" value="XM_003671637.1"/>
</dbReference>
<reference evidence="3 4" key="1">
    <citation type="journal article" date="2011" name="Proc. Natl. Acad. Sci. U.S.A.">
        <title>Evolutionary erosion of yeast sex chromosomes by mating-type switching accidents.</title>
        <authorList>
            <person name="Gordon J.L."/>
            <person name="Armisen D."/>
            <person name="Proux-Wera E."/>
            <person name="Oheigeartaigh S.S."/>
            <person name="Byrne K.P."/>
            <person name="Wolfe K.H."/>
        </authorList>
    </citation>
    <scope>NUCLEOTIDE SEQUENCE [LARGE SCALE GENOMIC DNA]</scope>
    <source>
        <strain evidence="4">ATCC 10597 / BCRC 20456 / CBS 421 / NBRC 0211 / NRRL Y-12639</strain>
    </source>
</reference>
<dbReference type="STRING" id="1071378.G0WF81"/>
<sequence length="551" mass="61839">MRGHGRREYGYFGSDQDGDTSADDSDSDSRYRQNSHSNQPTAGSTSIATATPTATVTDASNSHSSNTRSSSSNNPSDDESSTSPATTTTDSTAAGRPETSDTQAFQSFIVDQLTKIQEQNANLQAKMFLMEKEQEQFYLHQVKKLETGFKNVNKCVDDISILKKTFQELVGIMSGERLRFLDHSDENVVTNTENTNQEQINKERERARNQEHERLWRDMDFLRDVRSHDDAISTGRVDRISVKNEFDPTVGALLNGTVPNSQVAAAIRNSEPARIQQSNDDAVDDTTNQSMENHSVSDETASSAASTLLQQAMDYKMNRAVQNVIDLAREYYEGFPGKPSILNLERRFGTSWRKGRSERVLFTKRYCIIKKIEMVKKFPERYGLPSNIKRNQAIKVIENIRLGNNNFKGRPCRLSLAQLYQYFSQKHDKIEDYALELKNKALPRRIYLLRDREDQAERDDTTNTLTTNESTGEVPISIMTGSPDSMATNININNNIDDNISATTNNNEANDGNSRRGSTTFLHIPSPPDGRFIGNENPPSVDSNVDPEIAG</sequence>
<organism evidence="3 4">
    <name type="scientific">Naumovozyma dairenensis (strain ATCC 10597 / BCRC 20456 / CBS 421 / NBRC 0211 / NRRL Y-12639)</name>
    <name type="common">Saccharomyces dairenensis</name>
    <dbReference type="NCBI Taxonomy" id="1071378"/>
    <lineage>
        <taxon>Eukaryota</taxon>
        <taxon>Fungi</taxon>
        <taxon>Dikarya</taxon>
        <taxon>Ascomycota</taxon>
        <taxon>Saccharomycotina</taxon>
        <taxon>Saccharomycetes</taxon>
        <taxon>Saccharomycetales</taxon>
        <taxon>Saccharomycetaceae</taxon>
        <taxon>Naumovozyma</taxon>
    </lineage>
</organism>
<feature type="compositionally biased region" description="Low complexity" evidence="1">
    <location>
        <begin position="41"/>
        <end position="94"/>
    </location>
</feature>
<dbReference type="GeneID" id="11495973"/>
<dbReference type="PANTHER" id="PTHR37784">
    <property type="entry name" value="PROTEIN MSN1"/>
    <property type="match status" value="1"/>
</dbReference>
<dbReference type="AlphaFoldDB" id="G0WF81"/>
<name>G0WF81_NAUDC</name>
<evidence type="ECO:0000313" key="3">
    <source>
        <dbReference type="EMBL" id="CCD26442.1"/>
    </source>
</evidence>
<dbReference type="InterPro" id="IPR052146">
    <property type="entry name" value="HOT1"/>
</dbReference>
<dbReference type="GO" id="GO:0031503">
    <property type="term" value="P:protein-containing complex localization"/>
    <property type="evidence" value="ECO:0007669"/>
    <property type="project" value="EnsemblFungi"/>
</dbReference>
<feature type="compositionally biased region" description="Polar residues" evidence="1">
    <location>
        <begin position="275"/>
        <end position="294"/>
    </location>
</feature>
<dbReference type="GO" id="GO:0000785">
    <property type="term" value="C:chromatin"/>
    <property type="evidence" value="ECO:0007669"/>
    <property type="project" value="EnsemblFungi"/>
</dbReference>
<dbReference type="KEGG" id="ndi:NDAI_0H02680"/>
<dbReference type="Proteomes" id="UP000000689">
    <property type="component" value="Chromosome 8"/>
</dbReference>
<evidence type="ECO:0000259" key="2">
    <source>
        <dbReference type="Pfam" id="PF12550"/>
    </source>
</evidence>
<dbReference type="GO" id="GO:0060963">
    <property type="term" value="P:positive regulation of ribosomal protein gene transcription by RNA polymerase II"/>
    <property type="evidence" value="ECO:0007669"/>
    <property type="project" value="TreeGrafter"/>
</dbReference>
<dbReference type="GO" id="GO:0000978">
    <property type="term" value="F:RNA polymerase II cis-regulatory region sequence-specific DNA binding"/>
    <property type="evidence" value="ECO:0007669"/>
    <property type="project" value="TreeGrafter"/>
</dbReference>
<dbReference type="eggNOG" id="ENOG502R143">
    <property type="taxonomic scope" value="Eukaryota"/>
</dbReference>
<keyword evidence="4" id="KW-1185">Reference proteome</keyword>
<feature type="compositionally biased region" description="Polar residues" evidence="1">
    <location>
        <begin position="508"/>
        <end position="521"/>
    </location>
</feature>
<dbReference type="GO" id="GO:0000981">
    <property type="term" value="F:DNA-binding transcription factor activity, RNA polymerase II-specific"/>
    <property type="evidence" value="ECO:0007669"/>
    <property type="project" value="TreeGrafter"/>
</dbReference>
<evidence type="ECO:0000313" key="4">
    <source>
        <dbReference type="Proteomes" id="UP000000689"/>
    </source>
</evidence>
<dbReference type="PANTHER" id="PTHR37784:SF4">
    <property type="entry name" value="TRANSCRIPTION FACTOR-LIKE PROTEIN EUC1"/>
    <property type="match status" value="1"/>
</dbReference>
<feature type="region of interest" description="Disordered" evidence="1">
    <location>
        <begin position="502"/>
        <end position="551"/>
    </location>
</feature>
<dbReference type="HOGENOM" id="CLU_044103_0_0_1"/>